<organism evidence="1">
    <name type="scientific">Brassica napus</name>
    <name type="common">Rape</name>
    <dbReference type="NCBI Taxonomy" id="3708"/>
    <lineage>
        <taxon>Eukaryota</taxon>
        <taxon>Viridiplantae</taxon>
        <taxon>Streptophyta</taxon>
        <taxon>Embryophyta</taxon>
        <taxon>Tracheophyta</taxon>
        <taxon>Spermatophyta</taxon>
        <taxon>Magnoliopsida</taxon>
        <taxon>eudicotyledons</taxon>
        <taxon>Gunneridae</taxon>
        <taxon>Pentapetalae</taxon>
        <taxon>rosids</taxon>
        <taxon>malvids</taxon>
        <taxon>Brassicales</taxon>
        <taxon>Brassicaceae</taxon>
        <taxon>Brassiceae</taxon>
        <taxon>Brassica</taxon>
    </lineage>
</organism>
<gene>
    <name evidence="1" type="ORF">DARMORV10_A05P04110.1</name>
</gene>
<dbReference type="Proteomes" id="UP001295469">
    <property type="component" value="Chromosome A05"/>
</dbReference>
<sequence>YNNRTNSFYPLQEDHSVKCHETQTPTLSSSVNAFDNEIMT</sequence>
<reference evidence="1" key="1">
    <citation type="submission" date="2021-01" db="EMBL/GenBank/DDBJ databases">
        <authorList>
            <consortium name="Genoscope - CEA"/>
            <person name="William W."/>
        </authorList>
    </citation>
    <scope>NUCLEOTIDE SEQUENCE</scope>
</reference>
<protein>
    <submittedName>
        <fullName evidence="1">(rape) hypothetical protein</fullName>
    </submittedName>
</protein>
<feature type="non-terminal residue" evidence="1">
    <location>
        <position position="1"/>
    </location>
</feature>
<evidence type="ECO:0000313" key="1">
    <source>
        <dbReference type="EMBL" id="CAF2094146.1"/>
    </source>
</evidence>
<proteinExistence type="predicted"/>
<dbReference type="EMBL" id="HG994359">
    <property type="protein sequence ID" value="CAF2094146.1"/>
    <property type="molecule type" value="Genomic_DNA"/>
</dbReference>
<dbReference type="AlphaFoldDB" id="A0A816TPG0"/>
<name>A0A816TPG0_BRANA</name>
<accession>A0A816TPG0</accession>